<feature type="transmembrane region" description="Helical" evidence="14">
    <location>
        <begin position="244"/>
        <end position="264"/>
    </location>
</feature>
<evidence type="ECO:0000256" key="7">
    <source>
        <dbReference type="ARBA" id="ARBA00023015"/>
    </source>
</evidence>
<evidence type="ECO:0000259" key="15">
    <source>
        <dbReference type="Pfam" id="PF02705"/>
    </source>
</evidence>
<keyword evidence="12" id="KW-0539">Nucleus</keyword>
<evidence type="ECO:0000256" key="1">
    <source>
        <dbReference type="ARBA" id="ARBA00004141"/>
    </source>
</evidence>
<dbReference type="Gene3D" id="4.10.240.10">
    <property type="entry name" value="Zn(2)-C6 fungal-type DNA-binding domain"/>
    <property type="match status" value="1"/>
</dbReference>
<dbReference type="GO" id="GO:0016020">
    <property type="term" value="C:membrane"/>
    <property type="evidence" value="ECO:0007669"/>
    <property type="project" value="UniProtKB-SubCell"/>
</dbReference>
<evidence type="ECO:0000256" key="2">
    <source>
        <dbReference type="ARBA" id="ARBA00022448"/>
    </source>
</evidence>
<keyword evidence="2" id="KW-0813">Transport</keyword>
<evidence type="ECO:0000256" key="6">
    <source>
        <dbReference type="ARBA" id="ARBA00022989"/>
    </source>
</evidence>
<evidence type="ECO:0000256" key="8">
    <source>
        <dbReference type="ARBA" id="ARBA00023065"/>
    </source>
</evidence>
<dbReference type="GO" id="GO:0003677">
    <property type="term" value="F:DNA binding"/>
    <property type="evidence" value="ECO:0007669"/>
    <property type="project" value="UniProtKB-KW"/>
</dbReference>
<dbReference type="InterPro" id="IPR003855">
    <property type="entry name" value="K+_transporter"/>
</dbReference>
<dbReference type="NCBIfam" id="TIGR00794">
    <property type="entry name" value="kup"/>
    <property type="match status" value="1"/>
</dbReference>
<dbReference type="PANTHER" id="PTHR30540:SF83">
    <property type="entry name" value="K+ POTASSIUM TRANSPORTER"/>
    <property type="match status" value="1"/>
</dbReference>
<evidence type="ECO:0000256" key="14">
    <source>
        <dbReference type="SAM" id="Phobius"/>
    </source>
</evidence>
<comment type="subcellular location">
    <subcellularLocation>
        <location evidence="1">Membrane</location>
        <topology evidence="1">Multi-pass membrane protein</topology>
    </subcellularLocation>
</comment>
<feature type="transmembrane region" description="Helical" evidence="14">
    <location>
        <begin position="213"/>
        <end position="232"/>
    </location>
</feature>
<organism evidence="18 19">
    <name type="scientific">Penicillium brasilianum</name>
    <dbReference type="NCBI Taxonomy" id="104259"/>
    <lineage>
        <taxon>Eukaryota</taxon>
        <taxon>Fungi</taxon>
        <taxon>Dikarya</taxon>
        <taxon>Ascomycota</taxon>
        <taxon>Pezizomycotina</taxon>
        <taxon>Eurotiomycetes</taxon>
        <taxon>Eurotiomycetidae</taxon>
        <taxon>Eurotiales</taxon>
        <taxon>Aspergillaceae</taxon>
        <taxon>Penicillium</taxon>
    </lineage>
</organism>
<evidence type="ECO:0000256" key="3">
    <source>
        <dbReference type="ARBA" id="ARBA00022538"/>
    </source>
</evidence>
<keyword evidence="6 14" id="KW-1133">Transmembrane helix</keyword>
<dbReference type="InterPro" id="IPR053952">
    <property type="entry name" value="K_trans_C"/>
</dbReference>
<feature type="domain" description="K+ potassium transporter integral membrane" evidence="15">
    <location>
        <begin position="81"/>
        <end position="538"/>
    </location>
</feature>
<keyword evidence="8" id="KW-0406">Ion transport</keyword>
<evidence type="ECO:0000256" key="5">
    <source>
        <dbReference type="ARBA" id="ARBA00022958"/>
    </source>
</evidence>
<dbReference type="Pfam" id="PF02705">
    <property type="entry name" value="K_trans"/>
    <property type="match status" value="1"/>
</dbReference>
<evidence type="ECO:0000256" key="9">
    <source>
        <dbReference type="ARBA" id="ARBA00023125"/>
    </source>
</evidence>
<feature type="transmembrane region" description="Helical" evidence="14">
    <location>
        <begin position="472"/>
        <end position="492"/>
    </location>
</feature>
<dbReference type="GO" id="GO:0006351">
    <property type="term" value="P:DNA-templated transcription"/>
    <property type="evidence" value="ECO:0007669"/>
    <property type="project" value="InterPro"/>
</dbReference>
<feature type="transmembrane region" description="Helical" evidence="14">
    <location>
        <begin position="323"/>
        <end position="342"/>
    </location>
</feature>
<protein>
    <submittedName>
        <fullName evidence="18">Uncharacterized protein</fullName>
    </submittedName>
</protein>
<dbReference type="GO" id="GO:0008270">
    <property type="term" value="F:zinc ion binding"/>
    <property type="evidence" value="ECO:0007669"/>
    <property type="project" value="InterPro"/>
</dbReference>
<gene>
    <name evidence="18" type="ORF">PEBR_27850</name>
</gene>
<dbReference type="InterPro" id="IPR053951">
    <property type="entry name" value="K_trans_N"/>
</dbReference>
<sequence length="1475" mass="164514">MSTSTEDESPEDRIMDIHTTSSAGGVVSSRVIQRKVPLHGGRATNTKEMDLEISSVSDSPEVEERDFHNKQVFKGWTLAWLAYQSLGVIYGDIGTSPLYVYSSTFSSEPSYEDILGAVSFVIWALTIMVTLKYVCIVLNADDEGEGGTFAIYSLLSRYARLVRHDPRHTNLLKMQRHNTNDLQTPNRMTHGVLTPAQSILGAIQGITVVNPNISSSTVTGVSCAILVLVFVIQPFGTSKIASSFAPIVILWMIFNLSFGIYNLVMYDASVLKAFSPYFAGSFLMRNGKDGWLQLGGILLAFTGVETLFADLGAFSQRAIQMSWLFFVYPCLLLSYIGQGAYISRVPSAYANPFYLTVPPGMLYPSLVVAILACIVASQAVITGSFQLLSQIMKLSYFPQVKVYHTSKKFHGQVYIPLANWLMMIGSIIVTAVYNNTTALGEAYGACVILVSFLTTCMVTVVALIVWRLPMYLVFPVFLIFALWDGMFLSAALSKVPHGAWFTLMIAVVLTCVFVLWRYGKEEQWKAEESDNTPLSQTTALRENKLVLKDGPGSSTITSISGLGIFFDKSGSSTNTPTVFLHFLRKFSAVPEVTVFLHLRPLSVPTVAPDERYSVARCYTYGTGPSKQVIPHCYRLIVRHGYTDEIITPDLGMLVLDLVRGYLTSQQTSKSPESDTQRLSTLHRAWKSQVIYIVGKEQLKIPAKTNFLRRGFLWAFLWMRDASRTKVQHLNVETDRVVECSDTRPCHNCVTANQECISGEPVSRKSRIRTEYTRSLEEKVAELEAQLLGTHQVEGSPSRRQAVLQPSAGDNPALSTETVRSHERAASGSEGNSVPLIGSRRDCGSTEGLCDAETERAQLICVPVCTSTSNISASSPLHSTGLIGSPIVGDKCGHTSLLTSILATLARGSPCGVSTCGDRDRALRNIYLSPHITTQLLDPDHSVRLPTDVEDALIKIYLERVNPRYPFLHVSTFLEWYKTWKARPRERSAGEQNARWKDFFVIMVQAVSILLTPQVSQNDIATSQILYNTAMKYISFVFTQSDPVLHVQAHLLLTLHALHSPSSQMIITMIAATMRQCVISSLHLSEYEPKASFPEFSQEVQIRRRVFWSAYAIDRLISWIYHIPNNLIDEHITVELFSNVDDASLSQDTANLAEPPSRDLLQRTRISPALHLIRCRCIQSRIITTMLRSDFHNIDVSPAWREHMLEELETWRTQVERLSHRANRGYLSDRWVGMAYNYTIALLHQPTKDNVCNGFGDRSVSASVKLALTFRAFQKDRQTAQLWPGLLSQFTVGVTILYCFWATSPAYRTPAYRGIEVSEALRACSTALAILAERWTQAEPLRDVFDILLKEIPIHEGPDMSISSKHIAPDSVALLKSHMQAVQEISRNRVVLRMLQQIMTDDFPSSPQDYLQQTNSPRGNHLCSEHCAMFHGTALFDSVMNLSSDAHNFTGGELSDTYSAFDDTIIFPALFGSAEF</sequence>
<feature type="transmembrane region" description="Helical" evidence="14">
    <location>
        <begin position="442"/>
        <end position="465"/>
    </location>
</feature>
<reference evidence="19" key="1">
    <citation type="submission" date="2015-09" db="EMBL/GenBank/DDBJ databases">
        <authorList>
            <person name="Fill T.P."/>
            <person name="Baretta J.F."/>
            <person name="de Almeida L.G."/>
            <person name="Rocha M."/>
            <person name="de Souza D.H."/>
            <person name="Malavazi I."/>
            <person name="Cerdeira L.T."/>
            <person name="Hong H."/>
            <person name="Samborskyy M."/>
            <person name="de Vasconcelos A.T."/>
            <person name="Leadlay P."/>
            <person name="Rodrigues-Filho E."/>
        </authorList>
    </citation>
    <scope>NUCLEOTIDE SEQUENCE [LARGE SCALE GENOMIC DNA]</scope>
    <source>
        <strain evidence="19">LaBioMMi 136</strain>
    </source>
</reference>
<feature type="region of interest" description="Disordered" evidence="13">
    <location>
        <begin position="789"/>
        <end position="837"/>
    </location>
</feature>
<comment type="caution">
    <text evidence="18">The sequence shown here is derived from an EMBL/GenBank/DDBJ whole genome shotgun (WGS) entry which is preliminary data.</text>
</comment>
<keyword evidence="5" id="KW-0630">Potassium</keyword>
<dbReference type="GO" id="GO:0015079">
    <property type="term" value="F:potassium ion transmembrane transporter activity"/>
    <property type="evidence" value="ECO:0007669"/>
    <property type="project" value="InterPro"/>
</dbReference>
<dbReference type="InterPro" id="IPR007219">
    <property type="entry name" value="XnlR_reg_dom"/>
</dbReference>
<evidence type="ECO:0000256" key="13">
    <source>
        <dbReference type="SAM" id="MobiDB-lite"/>
    </source>
</evidence>
<name>A0A1S9RV64_PENBI</name>
<keyword evidence="11" id="KW-0804">Transcription</keyword>
<feature type="domain" description="Xylanolytic transcriptional activator regulatory" evidence="16">
    <location>
        <begin position="953"/>
        <end position="1211"/>
    </location>
</feature>
<feature type="transmembrane region" description="Helical" evidence="14">
    <location>
        <begin position="362"/>
        <end position="388"/>
    </location>
</feature>
<dbReference type="EMBL" id="LJBN01000112">
    <property type="protein sequence ID" value="OOQ89419.1"/>
    <property type="molecule type" value="Genomic_DNA"/>
</dbReference>
<evidence type="ECO:0000259" key="16">
    <source>
        <dbReference type="Pfam" id="PF04082"/>
    </source>
</evidence>
<feature type="transmembrane region" description="Helical" evidence="14">
    <location>
        <begin position="498"/>
        <end position="516"/>
    </location>
</feature>
<dbReference type="Pfam" id="PF22776">
    <property type="entry name" value="K_trans_C"/>
    <property type="match status" value="1"/>
</dbReference>
<evidence type="ECO:0000256" key="10">
    <source>
        <dbReference type="ARBA" id="ARBA00023136"/>
    </source>
</evidence>
<evidence type="ECO:0000256" key="12">
    <source>
        <dbReference type="ARBA" id="ARBA00023242"/>
    </source>
</evidence>
<dbReference type="GO" id="GO:0000981">
    <property type="term" value="F:DNA-binding transcription factor activity, RNA polymerase II-specific"/>
    <property type="evidence" value="ECO:0007669"/>
    <property type="project" value="InterPro"/>
</dbReference>
<proteinExistence type="predicted"/>
<keyword evidence="10 14" id="KW-0472">Membrane</keyword>
<keyword evidence="7" id="KW-0805">Transcription regulation</keyword>
<feature type="transmembrane region" description="Helical" evidence="14">
    <location>
        <begin position="409"/>
        <end position="430"/>
    </location>
</feature>
<dbReference type="Proteomes" id="UP000190744">
    <property type="component" value="Unassembled WGS sequence"/>
</dbReference>
<evidence type="ECO:0000256" key="4">
    <source>
        <dbReference type="ARBA" id="ARBA00022692"/>
    </source>
</evidence>
<accession>A0A1S9RV64</accession>
<keyword evidence="3" id="KW-0633">Potassium transport</keyword>
<evidence type="ECO:0000313" key="18">
    <source>
        <dbReference type="EMBL" id="OOQ89419.1"/>
    </source>
</evidence>
<feature type="domain" description="K+ potassium transporter C-terminal" evidence="17">
    <location>
        <begin position="560"/>
        <end position="739"/>
    </location>
</feature>
<keyword evidence="9" id="KW-0238">DNA-binding</keyword>
<evidence type="ECO:0000259" key="17">
    <source>
        <dbReference type="Pfam" id="PF22776"/>
    </source>
</evidence>
<evidence type="ECO:0000313" key="19">
    <source>
        <dbReference type="Proteomes" id="UP000190744"/>
    </source>
</evidence>
<dbReference type="Pfam" id="PF04082">
    <property type="entry name" value="Fungal_trans"/>
    <property type="match status" value="1"/>
</dbReference>
<dbReference type="InterPro" id="IPR036864">
    <property type="entry name" value="Zn2-C6_fun-type_DNA-bd_sf"/>
</dbReference>
<dbReference type="PANTHER" id="PTHR30540">
    <property type="entry name" value="OSMOTIC STRESS POTASSIUM TRANSPORTER"/>
    <property type="match status" value="1"/>
</dbReference>
<dbReference type="CDD" id="cd12148">
    <property type="entry name" value="fungal_TF_MHR"/>
    <property type="match status" value="1"/>
</dbReference>
<feature type="transmembrane region" description="Helical" evidence="14">
    <location>
        <begin position="291"/>
        <end position="311"/>
    </location>
</feature>
<evidence type="ECO:0000256" key="11">
    <source>
        <dbReference type="ARBA" id="ARBA00023163"/>
    </source>
</evidence>
<keyword evidence="4 14" id="KW-0812">Transmembrane</keyword>